<feature type="compositionally biased region" description="Polar residues" evidence="1">
    <location>
        <begin position="87"/>
        <end position="97"/>
    </location>
</feature>
<dbReference type="AlphaFoldDB" id="A0A426XD38"/>
<reference evidence="2 3" key="1">
    <citation type="journal article" date="2014" name="Agronomy (Basel)">
        <title>A Draft Genome Sequence for Ensete ventricosum, the Drought-Tolerant Tree Against Hunger.</title>
        <authorList>
            <person name="Harrison J."/>
            <person name="Moore K.A."/>
            <person name="Paszkiewicz K."/>
            <person name="Jones T."/>
            <person name="Grant M."/>
            <person name="Ambacheew D."/>
            <person name="Muzemil S."/>
            <person name="Studholme D.J."/>
        </authorList>
    </citation>
    <scope>NUCLEOTIDE SEQUENCE [LARGE SCALE GENOMIC DNA]</scope>
</reference>
<gene>
    <name evidence="2" type="ORF">B296_00050182</name>
</gene>
<organism evidence="2 3">
    <name type="scientific">Ensete ventricosum</name>
    <name type="common">Abyssinian banana</name>
    <name type="synonym">Musa ensete</name>
    <dbReference type="NCBI Taxonomy" id="4639"/>
    <lineage>
        <taxon>Eukaryota</taxon>
        <taxon>Viridiplantae</taxon>
        <taxon>Streptophyta</taxon>
        <taxon>Embryophyta</taxon>
        <taxon>Tracheophyta</taxon>
        <taxon>Spermatophyta</taxon>
        <taxon>Magnoliopsida</taxon>
        <taxon>Liliopsida</taxon>
        <taxon>Zingiberales</taxon>
        <taxon>Musaceae</taxon>
        <taxon>Ensete</taxon>
    </lineage>
</organism>
<feature type="compositionally biased region" description="Basic and acidic residues" evidence="1">
    <location>
        <begin position="77"/>
        <end position="86"/>
    </location>
</feature>
<feature type="region of interest" description="Disordered" evidence="1">
    <location>
        <begin position="77"/>
        <end position="97"/>
    </location>
</feature>
<protein>
    <submittedName>
        <fullName evidence="2">Uncharacterized protein</fullName>
    </submittedName>
</protein>
<dbReference type="EMBL" id="AMZH03022392">
    <property type="protein sequence ID" value="RRT37368.1"/>
    <property type="molecule type" value="Genomic_DNA"/>
</dbReference>
<proteinExistence type="predicted"/>
<sequence>MLRTGQSVAFGLSHPLAVRGAADWSTRRIRPTMLPTAWWQGCRLARCACAALSSTNCRQGCCHATACPLSDVAIGRDEPQSKKEEGSIQSFRRSFAK</sequence>
<comment type="caution">
    <text evidence="2">The sequence shown here is derived from an EMBL/GenBank/DDBJ whole genome shotgun (WGS) entry which is preliminary data.</text>
</comment>
<name>A0A426XD38_ENSVE</name>
<evidence type="ECO:0000313" key="2">
    <source>
        <dbReference type="EMBL" id="RRT37368.1"/>
    </source>
</evidence>
<accession>A0A426XD38</accession>
<evidence type="ECO:0000313" key="3">
    <source>
        <dbReference type="Proteomes" id="UP000287651"/>
    </source>
</evidence>
<evidence type="ECO:0000256" key="1">
    <source>
        <dbReference type="SAM" id="MobiDB-lite"/>
    </source>
</evidence>
<dbReference type="Proteomes" id="UP000287651">
    <property type="component" value="Unassembled WGS sequence"/>
</dbReference>